<feature type="active site" description="Proton donor" evidence="7">
    <location>
        <position position="79"/>
    </location>
</feature>
<dbReference type="PANTHER" id="PTHR11644:SF2">
    <property type="entry name" value="CYTIDINE DEAMINASE"/>
    <property type="match status" value="1"/>
</dbReference>
<dbReference type="OrthoDB" id="414540at2759"/>
<evidence type="ECO:0000256" key="7">
    <source>
        <dbReference type="PIRSR" id="PIRSR006334-1"/>
    </source>
</evidence>
<evidence type="ECO:0000256" key="9">
    <source>
        <dbReference type="PIRSR" id="PIRSR006334-3"/>
    </source>
</evidence>
<keyword evidence="5" id="KW-0378">Hydrolase</keyword>
<dbReference type="NCBIfam" id="NF006537">
    <property type="entry name" value="PRK09027.1"/>
    <property type="match status" value="1"/>
</dbReference>
<feature type="binding site" evidence="9">
    <location>
        <position position="110"/>
    </location>
    <ligand>
        <name>Zn(2+)</name>
        <dbReference type="ChEBI" id="CHEBI:29105"/>
        <note>catalytic</note>
    </ligand>
</feature>
<sequence length="324" mass="34745">MIPPGFVITESEVKAMSMQRGLSLPDLLPTLVPIAQSLARVPISNYAVGAVGLGITGRIYLGANLEFPGLPLHHSVHAEQFLITNAANISHLSTDQITHIAVSSVPCGHCRQFLQELRFASDIQILVTDNSTVKMNPSFVSSPSYASLSSLLPQPFGPRDLLHHTTPLLLEAQNNTIILERQQQKYENQPDATLACNGRNGRECDDMLEKEVMSAAERAATKAHAPYSGCPAGFAMGDEEGRIFVGSYAESAAYNPSLGPVQGAMVSFVAGGGGLEYGRIVTAALVERKDGFVSQESTARILLEKVAPNCLLRVYHCTVKISSA</sequence>
<dbReference type="InterPro" id="IPR006263">
    <property type="entry name" value="Cyt_deam_dimer"/>
</dbReference>
<dbReference type="Pfam" id="PF08211">
    <property type="entry name" value="dCMP_cyt_deam_2"/>
    <property type="match status" value="1"/>
</dbReference>
<dbReference type="GO" id="GO:0005829">
    <property type="term" value="C:cytosol"/>
    <property type="evidence" value="ECO:0000318"/>
    <property type="project" value="GO_Central"/>
</dbReference>
<dbReference type="FunFam" id="3.40.140.10:FF:000006">
    <property type="entry name" value="Cytidine deaminase"/>
    <property type="match status" value="1"/>
</dbReference>
<dbReference type="GO" id="GO:0042803">
    <property type="term" value="F:protein homodimerization activity"/>
    <property type="evidence" value="ECO:0007669"/>
    <property type="project" value="UniProtKB-ARBA"/>
</dbReference>
<dbReference type="GO" id="GO:0008270">
    <property type="term" value="F:zinc ion binding"/>
    <property type="evidence" value="ECO:0000318"/>
    <property type="project" value="GO_Central"/>
</dbReference>
<dbReference type="Gene3D" id="3.40.140.10">
    <property type="entry name" value="Cytidine Deaminase, domain 2"/>
    <property type="match status" value="2"/>
</dbReference>
<dbReference type="PROSITE" id="PS00903">
    <property type="entry name" value="CYT_DCMP_DEAMINASES_1"/>
    <property type="match status" value="1"/>
</dbReference>
<feature type="binding site" evidence="9">
    <location>
        <position position="77"/>
    </location>
    <ligand>
        <name>Zn(2+)</name>
        <dbReference type="ChEBI" id="CHEBI:29105"/>
        <note>catalytic</note>
    </ligand>
</feature>
<dbReference type="GO" id="GO:0004126">
    <property type="term" value="F:cytidine deaminase activity"/>
    <property type="evidence" value="ECO:0000318"/>
    <property type="project" value="GO_Central"/>
</dbReference>
<dbReference type="PIRSF" id="PIRSF006334">
    <property type="entry name" value="Cdd_plus_pseudo"/>
    <property type="match status" value="1"/>
</dbReference>
<dbReference type="InterPro" id="IPR016193">
    <property type="entry name" value="Cytidine_deaminase-like"/>
</dbReference>
<evidence type="ECO:0000313" key="11">
    <source>
        <dbReference type="EMBL" id="KMZ58997.1"/>
    </source>
</evidence>
<feature type="binding site" evidence="8">
    <location>
        <begin position="64"/>
        <end position="66"/>
    </location>
    <ligand>
        <name>substrate</name>
    </ligand>
</feature>
<feature type="domain" description="CMP/dCMP-type deaminase" evidence="10">
    <location>
        <begin position="23"/>
        <end position="159"/>
    </location>
</feature>
<dbReference type="GO" id="GO:0046135">
    <property type="term" value="P:pyrimidine nucleoside catabolic process"/>
    <property type="evidence" value="ECO:0007669"/>
    <property type="project" value="UniProtKB-ARBA"/>
</dbReference>
<dbReference type="InterPro" id="IPR050202">
    <property type="entry name" value="Cyt/Deoxycyt_deaminase"/>
</dbReference>
<dbReference type="InterPro" id="IPR013171">
    <property type="entry name" value="Cyd/dCyd_deaminase_Zn-bd"/>
</dbReference>
<dbReference type="FunFam" id="3.40.140.10:FF:000041">
    <property type="entry name" value="Cytidine deaminase"/>
    <property type="match status" value="1"/>
</dbReference>
<dbReference type="PROSITE" id="PS51747">
    <property type="entry name" value="CYT_DCMP_DEAMINASES_2"/>
    <property type="match status" value="2"/>
</dbReference>
<reference evidence="12" key="1">
    <citation type="journal article" date="2016" name="Nature">
        <title>The genome of the seagrass Zostera marina reveals angiosperm adaptation to the sea.</title>
        <authorList>
            <person name="Olsen J.L."/>
            <person name="Rouze P."/>
            <person name="Verhelst B."/>
            <person name="Lin Y.-C."/>
            <person name="Bayer T."/>
            <person name="Collen J."/>
            <person name="Dattolo E."/>
            <person name="De Paoli E."/>
            <person name="Dittami S."/>
            <person name="Maumus F."/>
            <person name="Michel G."/>
            <person name="Kersting A."/>
            <person name="Lauritano C."/>
            <person name="Lohaus R."/>
            <person name="Toepel M."/>
            <person name="Tonon T."/>
            <person name="Vanneste K."/>
            <person name="Amirebrahimi M."/>
            <person name="Brakel J."/>
            <person name="Bostroem C."/>
            <person name="Chovatia M."/>
            <person name="Grimwood J."/>
            <person name="Jenkins J.W."/>
            <person name="Jueterbock A."/>
            <person name="Mraz A."/>
            <person name="Stam W.T."/>
            <person name="Tice H."/>
            <person name="Bornberg-Bauer E."/>
            <person name="Green P.J."/>
            <person name="Pearson G.A."/>
            <person name="Procaccini G."/>
            <person name="Duarte C.M."/>
            <person name="Schmutz J."/>
            <person name="Reusch T.B.H."/>
            <person name="Van de Peer Y."/>
        </authorList>
    </citation>
    <scope>NUCLEOTIDE SEQUENCE [LARGE SCALE GENOMIC DNA]</scope>
    <source>
        <strain evidence="12">cv. Finnish</strain>
    </source>
</reference>
<proteinExistence type="inferred from homology"/>
<keyword evidence="6 9" id="KW-0862">Zinc</keyword>
<comment type="cofactor">
    <cofactor evidence="9">
        <name>Zn(2+)</name>
        <dbReference type="ChEBI" id="CHEBI:29105"/>
    </cofactor>
    <text evidence="9">Binds 1 zinc ion.</text>
</comment>
<comment type="caution">
    <text evidence="11">The sequence shown here is derived from an EMBL/GenBank/DDBJ whole genome shotgun (WGS) entry which is preliminary data.</text>
</comment>
<dbReference type="OMA" id="HSISPDC"/>
<dbReference type="NCBIfam" id="TIGR01355">
    <property type="entry name" value="cyt_deam_dimer"/>
    <property type="match status" value="1"/>
</dbReference>
<dbReference type="EC" id="3.5.4.5" evidence="3"/>
<evidence type="ECO:0000256" key="5">
    <source>
        <dbReference type="ARBA" id="ARBA00022801"/>
    </source>
</evidence>
<comment type="similarity">
    <text evidence="1">Belongs to the cytidine and deoxycytidylate deaminase family.</text>
</comment>
<name>A0A0K9NSE2_ZOSMR</name>
<evidence type="ECO:0000256" key="6">
    <source>
        <dbReference type="ARBA" id="ARBA00022833"/>
    </source>
</evidence>
<evidence type="ECO:0000256" key="2">
    <source>
        <dbReference type="ARBA" id="ARBA00011738"/>
    </source>
</evidence>
<dbReference type="SUPFAM" id="SSF53927">
    <property type="entry name" value="Cytidine deaminase-like"/>
    <property type="match status" value="2"/>
</dbReference>
<dbReference type="InterPro" id="IPR016192">
    <property type="entry name" value="APOBEC/CMP_deaminase_Zn-bd"/>
</dbReference>
<dbReference type="STRING" id="29655.A0A0K9NSE2"/>
<evidence type="ECO:0000256" key="4">
    <source>
        <dbReference type="ARBA" id="ARBA00022723"/>
    </source>
</evidence>
<dbReference type="AlphaFoldDB" id="A0A0K9NSE2"/>
<accession>A0A0K9NSE2</accession>
<comment type="subunit">
    <text evidence="2">Homodimer.</text>
</comment>
<dbReference type="CDD" id="cd01283">
    <property type="entry name" value="cytidine_deaminase"/>
    <property type="match status" value="2"/>
</dbReference>
<protein>
    <recommendedName>
        <fullName evidence="3">cytidine deaminase</fullName>
        <ecNumber evidence="3">3.5.4.5</ecNumber>
    </recommendedName>
</protein>
<organism evidence="11 12">
    <name type="scientific">Zostera marina</name>
    <name type="common">Eelgrass</name>
    <dbReference type="NCBI Taxonomy" id="29655"/>
    <lineage>
        <taxon>Eukaryota</taxon>
        <taxon>Viridiplantae</taxon>
        <taxon>Streptophyta</taxon>
        <taxon>Embryophyta</taxon>
        <taxon>Tracheophyta</taxon>
        <taxon>Spermatophyta</taxon>
        <taxon>Magnoliopsida</taxon>
        <taxon>Liliopsida</taxon>
        <taxon>Zosteraceae</taxon>
        <taxon>Zostera</taxon>
    </lineage>
</organism>
<evidence type="ECO:0000259" key="10">
    <source>
        <dbReference type="PROSITE" id="PS51747"/>
    </source>
</evidence>
<dbReference type="Pfam" id="PF00383">
    <property type="entry name" value="dCMP_cyt_deam_1"/>
    <property type="match status" value="1"/>
</dbReference>
<feature type="domain" description="CMP/dCMP-type deaminase" evidence="10">
    <location>
        <begin position="207"/>
        <end position="324"/>
    </location>
</feature>
<keyword evidence="12" id="KW-1185">Reference proteome</keyword>
<evidence type="ECO:0000256" key="1">
    <source>
        <dbReference type="ARBA" id="ARBA00006576"/>
    </source>
</evidence>
<feature type="binding site" evidence="9">
    <location>
        <position position="107"/>
    </location>
    <ligand>
        <name>Zn(2+)</name>
        <dbReference type="ChEBI" id="CHEBI:29105"/>
        <note>catalytic</note>
    </ligand>
</feature>
<evidence type="ECO:0000256" key="3">
    <source>
        <dbReference type="ARBA" id="ARBA00012783"/>
    </source>
</evidence>
<evidence type="ECO:0000256" key="8">
    <source>
        <dbReference type="PIRSR" id="PIRSR006334-2"/>
    </source>
</evidence>
<dbReference type="Proteomes" id="UP000036987">
    <property type="component" value="Unassembled WGS sequence"/>
</dbReference>
<dbReference type="PANTHER" id="PTHR11644">
    <property type="entry name" value="CYTIDINE DEAMINASE"/>
    <property type="match status" value="1"/>
</dbReference>
<dbReference type="InterPro" id="IPR002125">
    <property type="entry name" value="CMP_dCMP_dom"/>
</dbReference>
<gene>
    <name evidence="11" type="ORF">ZOSMA_70G00110</name>
</gene>
<dbReference type="EMBL" id="LFYR01001823">
    <property type="protein sequence ID" value="KMZ58997.1"/>
    <property type="molecule type" value="Genomic_DNA"/>
</dbReference>
<evidence type="ECO:0000313" key="12">
    <source>
        <dbReference type="Proteomes" id="UP000036987"/>
    </source>
</evidence>
<keyword evidence="4 9" id="KW-0479">Metal-binding</keyword>